<keyword evidence="3" id="KW-0067">ATP-binding</keyword>
<name>A0A2T4PU94_9STAP</name>
<dbReference type="SUPFAM" id="SSF55874">
    <property type="entry name" value="ATPase domain of HSP90 chaperone/DNA topoisomerase II/histidine kinase"/>
    <property type="match status" value="1"/>
</dbReference>
<sequence length="442" mass="51841">MDSLSNLESLPFGLLQVLLFTILLAITQNYRYNKRDYGALIIGFIIPSLTFYYIFGVGSILYVCLFYFVFFYRKFKLLGVINTLIVIIISVVSDYSSILITNFILNGKDNYIPFFIIYSIMHILISITLAVLIRLLMNRLKLSYLYNNRIYLLLLAAFLAVSFMVFYVYMPKSYNTEKEFEFQTLFYVIYVSVAAIFIILISITVIREMALQRTKKEINQYYKYTLQIEKINNEMRKFRHDYVNILATLSEYIREDDMNGLRTYFDQNIAHLHDDMKLNAIKINGLQNLHVREIKGLLTTKIIQSQEQNINISIEVTEQIDHINMNIVELSRCIGIIMDNAIEASEFVDNPTIQIAFIKNDESVLLVFMNKCSKDTPKVHKLFENHYSTKGRKRGIGLTTLKEITEKTDHVFLDTFINDQYFIQKLEILNDRTNDRTEEVIR</sequence>
<keyword evidence="3" id="KW-0547">Nucleotide-binding</keyword>
<keyword evidence="1" id="KW-0812">Transmembrane</keyword>
<dbReference type="GO" id="GO:0005524">
    <property type="term" value="F:ATP binding"/>
    <property type="evidence" value="ECO:0007669"/>
    <property type="project" value="UniProtKB-KW"/>
</dbReference>
<dbReference type="STRING" id="1167632.GCA_000286335_01628"/>
<keyword evidence="1" id="KW-0472">Membrane</keyword>
<dbReference type="NCBIfam" id="NF046015">
    <property type="entry name" value="HisKinAgrCStaph"/>
    <property type="match status" value="1"/>
</dbReference>
<dbReference type="PANTHER" id="PTHR40448:SF1">
    <property type="entry name" value="TWO-COMPONENT SENSOR HISTIDINE KINASE"/>
    <property type="match status" value="1"/>
</dbReference>
<dbReference type="Pfam" id="PF14501">
    <property type="entry name" value="HATPase_c_5"/>
    <property type="match status" value="1"/>
</dbReference>
<dbReference type="Gene3D" id="3.30.565.10">
    <property type="entry name" value="Histidine kinase-like ATPase, C-terminal domain"/>
    <property type="match status" value="1"/>
</dbReference>
<dbReference type="InterPro" id="IPR036890">
    <property type="entry name" value="HATPase_C_sf"/>
</dbReference>
<keyword evidence="1" id="KW-1133">Transmembrane helix</keyword>
<evidence type="ECO:0000313" key="3">
    <source>
        <dbReference type="EMBL" id="PTI29904.1"/>
    </source>
</evidence>
<comment type="caution">
    <text evidence="3">The sequence shown here is derived from an EMBL/GenBank/DDBJ whole genome shotgun (WGS) entry which is preliminary data.</text>
</comment>
<dbReference type="EMBL" id="PZFK01000009">
    <property type="protein sequence ID" value="PTI29904.1"/>
    <property type="molecule type" value="Genomic_DNA"/>
</dbReference>
<feature type="transmembrane region" description="Helical" evidence="1">
    <location>
        <begin position="12"/>
        <end position="30"/>
    </location>
</feature>
<feature type="transmembrane region" description="Helical" evidence="1">
    <location>
        <begin position="111"/>
        <end position="137"/>
    </location>
</feature>
<organism evidence="3 4">
    <name type="scientific">Mammaliicoccus vitulinus</name>
    <dbReference type="NCBI Taxonomy" id="71237"/>
    <lineage>
        <taxon>Bacteria</taxon>
        <taxon>Bacillati</taxon>
        <taxon>Bacillota</taxon>
        <taxon>Bacilli</taxon>
        <taxon>Bacillales</taxon>
        <taxon>Staphylococcaceae</taxon>
        <taxon>Mammaliicoccus</taxon>
    </lineage>
</organism>
<dbReference type="InterPro" id="IPR032834">
    <property type="entry name" value="NatK-like_C"/>
</dbReference>
<gene>
    <name evidence="3" type="ORF">BU072_05525</name>
</gene>
<dbReference type="PANTHER" id="PTHR40448">
    <property type="entry name" value="TWO-COMPONENT SENSOR HISTIDINE KINASE"/>
    <property type="match status" value="1"/>
</dbReference>
<feature type="transmembrane region" description="Helical" evidence="1">
    <location>
        <begin position="185"/>
        <end position="206"/>
    </location>
</feature>
<proteinExistence type="predicted"/>
<feature type="transmembrane region" description="Helical" evidence="1">
    <location>
        <begin position="84"/>
        <end position="105"/>
    </location>
</feature>
<protein>
    <submittedName>
        <fullName evidence="3">ATP-binding protein</fullName>
    </submittedName>
</protein>
<dbReference type="AlphaFoldDB" id="A0A2T4PU94"/>
<accession>A0A2T4PU94</accession>
<dbReference type="OrthoDB" id="1656061at2"/>
<feature type="domain" description="Sensor histidine kinase NatK-like C-terminal" evidence="2">
    <location>
        <begin position="325"/>
        <end position="428"/>
    </location>
</feature>
<feature type="transmembrane region" description="Helical" evidence="1">
    <location>
        <begin position="149"/>
        <end position="170"/>
    </location>
</feature>
<dbReference type="GO" id="GO:0042802">
    <property type="term" value="F:identical protein binding"/>
    <property type="evidence" value="ECO:0007669"/>
    <property type="project" value="TreeGrafter"/>
</dbReference>
<evidence type="ECO:0000313" key="4">
    <source>
        <dbReference type="Proteomes" id="UP000241209"/>
    </source>
</evidence>
<evidence type="ECO:0000256" key="1">
    <source>
        <dbReference type="SAM" id="Phobius"/>
    </source>
</evidence>
<evidence type="ECO:0000259" key="2">
    <source>
        <dbReference type="Pfam" id="PF14501"/>
    </source>
</evidence>
<dbReference type="RefSeq" id="WP_107556913.1">
    <property type="nucleotide sequence ID" value="NZ_BMDF01000006.1"/>
</dbReference>
<dbReference type="GeneID" id="64116942"/>
<feature type="transmembrane region" description="Helical" evidence="1">
    <location>
        <begin position="50"/>
        <end position="72"/>
    </location>
</feature>
<reference evidence="3 4" key="1">
    <citation type="journal article" date="2016" name="Front. Microbiol.">
        <title>Comprehensive Phylogenetic Analysis of Bovine Non-aureus Staphylococci Species Based on Whole-Genome Sequencing.</title>
        <authorList>
            <person name="Naushad S."/>
            <person name="Barkema H.W."/>
            <person name="Luby C."/>
            <person name="Condas L.A."/>
            <person name="Nobrega D.B."/>
            <person name="Carson D.A."/>
            <person name="De Buck J."/>
        </authorList>
    </citation>
    <scope>NUCLEOTIDE SEQUENCE [LARGE SCALE GENOMIC DNA]</scope>
    <source>
        <strain evidence="3 4">SNUC 2204</strain>
    </source>
</reference>
<dbReference type="Proteomes" id="UP000241209">
    <property type="component" value="Unassembled WGS sequence"/>
</dbReference>